<keyword evidence="4" id="KW-0238">DNA-binding</keyword>
<evidence type="ECO:0000313" key="8">
    <source>
        <dbReference type="EMBL" id="KMO38818.1"/>
    </source>
</evidence>
<keyword evidence="6" id="KW-0175">Coiled coil</keyword>
<accession>A0A0J6SZQ7</accession>
<dbReference type="PANTHER" id="PTHR30204">
    <property type="entry name" value="REDOX-CYCLING DRUG-SENSING TRANSCRIPTIONAL ACTIVATOR SOXR"/>
    <property type="match status" value="1"/>
</dbReference>
<dbReference type="InterPro" id="IPR000551">
    <property type="entry name" value="MerR-type_HTH_dom"/>
</dbReference>
<evidence type="ECO:0000256" key="6">
    <source>
        <dbReference type="SAM" id="Coils"/>
    </source>
</evidence>
<dbReference type="PATRIC" id="fig|270351.6.peg.5562"/>
<dbReference type="Pfam" id="PF09278">
    <property type="entry name" value="MerR-DNA-bind"/>
    <property type="match status" value="1"/>
</dbReference>
<evidence type="ECO:0000256" key="5">
    <source>
        <dbReference type="ARBA" id="ARBA00023163"/>
    </source>
</evidence>
<keyword evidence="5" id="KW-0804">Transcription</keyword>
<evidence type="ECO:0000256" key="3">
    <source>
        <dbReference type="ARBA" id="ARBA00023015"/>
    </source>
</evidence>
<dbReference type="GO" id="GO:0003700">
    <property type="term" value="F:DNA-binding transcription factor activity"/>
    <property type="evidence" value="ECO:0007669"/>
    <property type="project" value="InterPro"/>
</dbReference>
<evidence type="ECO:0000256" key="1">
    <source>
        <dbReference type="ARBA" id="ARBA00004496"/>
    </source>
</evidence>
<keyword evidence="2" id="KW-0963">Cytoplasm</keyword>
<dbReference type="RefSeq" id="WP_048462842.1">
    <property type="nucleotide sequence ID" value="NZ_LABX01000041.1"/>
</dbReference>
<dbReference type="SMART" id="SM00422">
    <property type="entry name" value="HTH_MERR"/>
    <property type="match status" value="1"/>
</dbReference>
<dbReference type="CDD" id="cd01108">
    <property type="entry name" value="HTH_CueR"/>
    <property type="match status" value="1"/>
</dbReference>
<evidence type="ECO:0000259" key="7">
    <source>
        <dbReference type="PROSITE" id="PS50937"/>
    </source>
</evidence>
<dbReference type="OrthoDB" id="9802944at2"/>
<organism evidence="8 9">
    <name type="scientific">Methylobacterium aquaticum</name>
    <dbReference type="NCBI Taxonomy" id="270351"/>
    <lineage>
        <taxon>Bacteria</taxon>
        <taxon>Pseudomonadati</taxon>
        <taxon>Pseudomonadota</taxon>
        <taxon>Alphaproteobacteria</taxon>
        <taxon>Hyphomicrobiales</taxon>
        <taxon>Methylobacteriaceae</taxon>
        <taxon>Methylobacterium</taxon>
    </lineage>
</organism>
<protein>
    <submittedName>
        <fullName evidence="8">Transcriptional regulator</fullName>
    </submittedName>
</protein>
<evidence type="ECO:0000256" key="2">
    <source>
        <dbReference type="ARBA" id="ARBA00022490"/>
    </source>
</evidence>
<dbReference type="GO" id="GO:0005737">
    <property type="term" value="C:cytoplasm"/>
    <property type="evidence" value="ECO:0007669"/>
    <property type="project" value="UniProtKB-SubCell"/>
</dbReference>
<dbReference type="PROSITE" id="PS50937">
    <property type="entry name" value="HTH_MERR_2"/>
    <property type="match status" value="1"/>
</dbReference>
<dbReference type="GO" id="GO:0045893">
    <property type="term" value="P:positive regulation of DNA-templated transcription"/>
    <property type="evidence" value="ECO:0007669"/>
    <property type="project" value="InterPro"/>
</dbReference>
<dbReference type="PRINTS" id="PR00040">
    <property type="entry name" value="HTHMERR"/>
</dbReference>
<dbReference type="InterPro" id="IPR011789">
    <property type="entry name" value="CueR"/>
</dbReference>
<dbReference type="Pfam" id="PF00376">
    <property type="entry name" value="MerR"/>
    <property type="match status" value="1"/>
</dbReference>
<feature type="coiled-coil region" evidence="6">
    <location>
        <begin position="81"/>
        <end position="108"/>
    </location>
</feature>
<reference evidence="8 9" key="1">
    <citation type="submission" date="2015-03" db="EMBL/GenBank/DDBJ databases">
        <title>Genome sequencing of Methylobacterium aquaticum DSM16371 type strain.</title>
        <authorList>
            <person name="Chaudhry V."/>
            <person name="Patil P.B."/>
        </authorList>
    </citation>
    <scope>NUCLEOTIDE SEQUENCE [LARGE SCALE GENOMIC DNA]</scope>
    <source>
        <strain evidence="8 9">DSM 16371</strain>
    </source>
</reference>
<comment type="caution">
    <text evidence="8">The sequence shown here is derived from an EMBL/GenBank/DDBJ whole genome shotgun (WGS) entry which is preliminary data.</text>
</comment>
<evidence type="ECO:0000313" key="9">
    <source>
        <dbReference type="Proteomes" id="UP000035929"/>
    </source>
</evidence>
<gene>
    <name evidence="8" type="ORF">VP06_05615</name>
</gene>
<dbReference type="AlphaFoldDB" id="A0A0J6SZQ7"/>
<dbReference type="InterPro" id="IPR015358">
    <property type="entry name" value="Tscrpt_reg_MerR_DNA-bd"/>
</dbReference>
<evidence type="ECO:0000256" key="4">
    <source>
        <dbReference type="ARBA" id="ARBA00023125"/>
    </source>
</evidence>
<dbReference type="InterPro" id="IPR047057">
    <property type="entry name" value="MerR_fam"/>
</dbReference>
<dbReference type="EMBL" id="LABX01000041">
    <property type="protein sequence ID" value="KMO38818.1"/>
    <property type="molecule type" value="Genomic_DNA"/>
</dbReference>
<dbReference type="Gene3D" id="1.10.1660.10">
    <property type="match status" value="1"/>
</dbReference>
<keyword evidence="3" id="KW-0805">Transcription regulation</keyword>
<feature type="domain" description="HTH merR-type" evidence="7">
    <location>
        <begin position="1"/>
        <end position="69"/>
    </location>
</feature>
<dbReference type="NCBIfam" id="TIGR02044">
    <property type="entry name" value="CueR"/>
    <property type="match status" value="1"/>
</dbReference>
<dbReference type="SUPFAM" id="SSF46955">
    <property type="entry name" value="Putative DNA-binding domain"/>
    <property type="match status" value="1"/>
</dbReference>
<dbReference type="GO" id="GO:0003677">
    <property type="term" value="F:DNA binding"/>
    <property type="evidence" value="ECO:0007669"/>
    <property type="project" value="UniProtKB-KW"/>
</dbReference>
<dbReference type="PANTHER" id="PTHR30204:SF94">
    <property type="entry name" value="HEAVY METAL-DEPENDENT TRANSCRIPTIONAL REGULATOR HI_0293-RELATED"/>
    <property type="match status" value="1"/>
</dbReference>
<name>A0A0J6SZQ7_9HYPH</name>
<dbReference type="PROSITE" id="PS00552">
    <property type="entry name" value="HTH_MERR_1"/>
    <property type="match status" value="1"/>
</dbReference>
<dbReference type="Proteomes" id="UP000035929">
    <property type="component" value="Unassembled WGS sequence"/>
</dbReference>
<proteinExistence type="predicted"/>
<sequence>MNIGQAAQASGVSAKMIRYYESIGLVPPAGRRESGYRDYGPVDLHRLGFIRRARDLGFSIERIRLLLELWSDQDRSNAEVKAIALTHINELEERARQLQEMADSLRTLAAACDGDGRPDCPIIESLEIGGAPHCHGGRPTPH</sequence>
<comment type="subcellular location">
    <subcellularLocation>
        <location evidence="1">Cytoplasm</location>
    </subcellularLocation>
</comment>
<dbReference type="GO" id="GO:0005507">
    <property type="term" value="F:copper ion binding"/>
    <property type="evidence" value="ECO:0007669"/>
    <property type="project" value="InterPro"/>
</dbReference>
<dbReference type="InterPro" id="IPR009061">
    <property type="entry name" value="DNA-bd_dom_put_sf"/>
</dbReference>